<keyword evidence="6 7" id="KW-0472">Membrane</keyword>
<reference evidence="9 10" key="1">
    <citation type="submission" date="2018-05" db="EMBL/GenBank/DDBJ databases">
        <title>Genomic Encyclopedia of Type Strains, Phase IV (KMG-IV): sequencing the most valuable type-strain genomes for metagenomic binning, comparative biology and taxonomic classification.</title>
        <authorList>
            <person name="Goeker M."/>
        </authorList>
    </citation>
    <scope>NUCLEOTIDE SEQUENCE [LARGE SCALE GENOMIC DNA]</scope>
    <source>
        <strain evidence="9 10">DSM 28579</strain>
    </source>
</reference>
<evidence type="ECO:0000256" key="2">
    <source>
        <dbReference type="ARBA" id="ARBA00022448"/>
    </source>
</evidence>
<evidence type="ECO:0000256" key="4">
    <source>
        <dbReference type="ARBA" id="ARBA00022737"/>
    </source>
</evidence>
<feature type="domain" description="RCK C-terminal" evidence="8">
    <location>
        <begin position="207"/>
        <end position="291"/>
    </location>
</feature>
<keyword evidence="3 7" id="KW-0812">Transmembrane</keyword>
<dbReference type="AlphaFoldDB" id="A0A7L4UPI0"/>
<name>A0A7L4UPI0_BALHA</name>
<dbReference type="GO" id="GO:0006813">
    <property type="term" value="P:potassium ion transport"/>
    <property type="evidence" value="ECO:0007669"/>
    <property type="project" value="InterPro"/>
</dbReference>
<proteinExistence type="predicted"/>
<keyword evidence="5 7" id="KW-1133">Transmembrane helix</keyword>
<comment type="caution">
    <text evidence="9">The sequence shown here is derived from an EMBL/GenBank/DDBJ whole genome shotgun (WGS) entry which is preliminary data.</text>
</comment>
<keyword evidence="4" id="KW-0677">Repeat</keyword>
<feature type="transmembrane region" description="Helical" evidence="7">
    <location>
        <begin position="529"/>
        <end position="547"/>
    </location>
</feature>
<feature type="transmembrane region" description="Helical" evidence="7">
    <location>
        <begin position="104"/>
        <end position="124"/>
    </location>
</feature>
<evidence type="ECO:0000313" key="9">
    <source>
        <dbReference type="EMBL" id="PVX51080.1"/>
    </source>
</evidence>
<sequence length="589" mass="65549">MSMNTIHIIEVCIALVFLLFSFYRDWFGASFTFLIAIIFLAVCGVLSPSEVLSGAANEQVIVIIMLLLIGDIIRQVGLIENIFDRLFTKTNNRHVFSFQMMSMVGVFSAFFNNTPLVAVMMPYVNNWSKRNNTSPSKLLIPLSYAAILGGGLTLIGTSTNLIVNGMYEEYTGQQLNMFDFIYVGLPMLIIGIIYLVFVGDKLLPNHESLLNASLNNRQYIVEGVIPKNSSFIGKTLKELGFIDVKGLFLFAVYRNDVKISIQSNMVFEANDSLFFTGDTEMVTELLNQRKDLVFPEANKLTYSKDSRMIEVVVSHNSNLISKDSREINFRARYNASLIAIHRNGELLKGKIRNQKLKAGDVLLLISDDLFEERTNNDNNIYMISKTSEIKKQLPHVTWLLIIGILVAVALSALHIVPIFTSLAVMLIVGFLTKISNPKDIVAKIDFNLGLTIILALAFGTAMLKTGVSQLIADGIIYVFSPLGTLGFLFALYILTSLLGAYITNKAAVAVSFPIAISMAIQLGYDPKPFVLLVSYAAAANFITPIGYQTNLMVYGPGNYTFRDFFKVGLPLTVLYMFATVGIIYWMYIN</sequence>
<dbReference type="InterPro" id="IPR036721">
    <property type="entry name" value="RCK_C_sf"/>
</dbReference>
<feature type="transmembrane region" description="Helical" evidence="7">
    <location>
        <begin position="506"/>
        <end position="523"/>
    </location>
</feature>
<feature type="transmembrane region" description="Helical" evidence="7">
    <location>
        <begin position="567"/>
        <end position="587"/>
    </location>
</feature>
<evidence type="ECO:0000259" key="8">
    <source>
        <dbReference type="PROSITE" id="PS51202"/>
    </source>
</evidence>
<dbReference type="OrthoDB" id="9765532at2"/>
<dbReference type="GO" id="GO:0005886">
    <property type="term" value="C:plasma membrane"/>
    <property type="evidence" value="ECO:0007669"/>
    <property type="project" value="TreeGrafter"/>
</dbReference>
<dbReference type="InterPro" id="IPR006037">
    <property type="entry name" value="RCK_C"/>
</dbReference>
<protein>
    <submittedName>
        <fullName evidence="9">Di/tricarboxylate transporter</fullName>
    </submittedName>
</protein>
<dbReference type="Pfam" id="PF03600">
    <property type="entry name" value="CitMHS"/>
    <property type="match status" value="1"/>
</dbReference>
<dbReference type="PANTHER" id="PTHR43652">
    <property type="entry name" value="BASIC AMINO ACID ANTIPORTER YFCC-RELATED"/>
    <property type="match status" value="1"/>
</dbReference>
<evidence type="ECO:0000256" key="3">
    <source>
        <dbReference type="ARBA" id="ARBA00022692"/>
    </source>
</evidence>
<dbReference type="GO" id="GO:0008324">
    <property type="term" value="F:monoatomic cation transmembrane transporter activity"/>
    <property type="evidence" value="ECO:0007669"/>
    <property type="project" value="InterPro"/>
</dbReference>
<feature type="transmembrane region" description="Helical" evidence="7">
    <location>
        <begin position="6"/>
        <end position="23"/>
    </location>
</feature>
<organism evidence="9 10">
    <name type="scientific">Balneicella halophila</name>
    <dbReference type="NCBI Taxonomy" id="1537566"/>
    <lineage>
        <taxon>Bacteria</taxon>
        <taxon>Pseudomonadati</taxon>
        <taxon>Bacteroidota</taxon>
        <taxon>Bacteroidia</taxon>
        <taxon>Bacteroidales</taxon>
        <taxon>Balneicellaceae</taxon>
        <taxon>Balneicella</taxon>
    </lineage>
</organism>
<dbReference type="InterPro" id="IPR004680">
    <property type="entry name" value="Cit_transptr-like_dom"/>
</dbReference>
<feature type="transmembrane region" description="Helical" evidence="7">
    <location>
        <begin position="399"/>
        <end position="432"/>
    </location>
</feature>
<dbReference type="InterPro" id="IPR051679">
    <property type="entry name" value="DASS-Related_Transporters"/>
</dbReference>
<dbReference type="Gene3D" id="3.30.70.1450">
    <property type="entry name" value="Regulator of K+ conductance, C-terminal domain"/>
    <property type="match status" value="2"/>
</dbReference>
<evidence type="ECO:0000256" key="1">
    <source>
        <dbReference type="ARBA" id="ARBA00004141"/>
    </source>
</evidence>
<accession>A0A7L4UPI0</accession>
<feature type="transmembrane region" description="Helical" evidence="7">
    <location>
        <begin position="144"/>
        <end position="163"/>
    </location>
</feature>
<gene>
    <name evidence="9" type="ORF">C7377_1413</name>
</gene>
<feature type="domain" description="RCK C-terminal" evidence="8">
    <location>
        <begin position="295"/>
        <end position="380"/>
    </location>
</feature>
<dbReference type="Pfam" id="PF02080">
    <property type="entry name" value="TrkA_C"/>
    <property type="match status" value="2"/>
</dbReference>
<feature type="transmembrane region" description="Helical" evidence="7">
    <location>
        <begin position="60"/>
        <end position="83"/>
    </location>
</feature>
<feature type="transmembrane region" description="Helical" evidence="7">
    <location>
        <begin position="175"/>
        <end position="197"/>
    </location>
</feature>
<dbReference type="PROSITE" id="PS51202">
    <property type="entry name" value="RCK_C"/>
    <property type="match status" value="2"/>
</dbReference>
<feature type="transmembrane region" description="Helical" evidence="7">
    <location>
        <begin position="30"/>
        <end position="48"/>
    </location>
</feature>
<comment type="subcellular location">
    <subcellularLocation>
        <location evidence="1">Membrane</location>
        <topology evidence="1">Multi-pass membrane protein</topology>
    </subcellularLocation>
</comment>
<dbReference type="Proteomes" id="UP000251835">
    <property type="component" value="Unassembled WGS sequence"/>
</dbReference>
<feature type="transmembrane region" description="Helical" evidence="7">
    <location>
        <begin position="444"/>
        <end position="463"/>
    </location>
</feature>
<feature type="transmembrane region" description="Helical" evidence="7">
    <location>
        <begin position="475"/>
        <end position="494"/>
    </location>
</feature>
<evidence type="ECO:0000256" key="5">
    <source>
        <dbReference type="ARBA" id="ARBA00022989"/>
    </source>
</evidence>
<evidence type="ECO:0000256" key="6">
    <source>
        <dbReference type="ARBA" id="ARBA00023136"/>
    </source>
</evidence>
<keyword evidence="2" id="KW-0813">Transport</keyword>
<dbReference type="SUPFAM" id="SSF116726">
    <property type="entry name" value="TrkA C-terminal domain-like"/>
    <property type="match status" value="2"/>
</dbReference>
<evidence type="ECO:0000256" key="7">
    <source>
        <dbReference type="SAM" id="Phobius"/>
    </source>
</evidence>
<dbReference type="EMBL" id="QENZ01000004">
    <property type="protein sequence ID" value="PVX51080.1"/>
    <property type="molecule type" value="Genomic_DNA"/>
</dbReference>
<keyword evidence="10" id="KW-1185">Reference proteome</keyword>
<dbReference type="PANTHER" id="PTHR43652:SF2">
    <property type="entry name" value="BASIC AMINO ACID ANTIPORTER YFCC-RELATED"/>
    <property type="match status" value="1"/>
</dbReference>
<evidence type="ECO:0000313" key="10">
    <source>
        <dbReference type="Proteomes" id="UP000251835"/>
    </source>
</evidence>